<dbReference type="SUPFAM" id="SSF47413">
    <property type="entry name" value="lambda repressor-like DNA-binding domains"/>
    <property type="match status" value="1"/>
</dbReference>
<accession>A0A0M2NCR6</accession>
<dbReference type="Gene3D" id="3.40.50.2300">
    <property type="match status" value="2"/>
</dbReference>
<organism evidence="5 6">
    <name type="scientific">Christensenella hongkongensis</name>
    <dbReference type="NCBI Taxonomy" id="270498"/>
    <lineage>
        <taxon>Bacteria</taxon>
        <taxon>Bacillati</taxon>
        <taxon>Bacillota</taxon>
        <taxon>Clostridia</taxon>
        <taxon>Christensenellales</taxon>
        <taxon>Christensenellaceae</taxon>
        <taxon>Christensenella</taxon>
    </lineage>
</organism>
<dbReference type="CDD" id="cd01392">
    <property type="entry name" value="HTH_LacI"/>
    <property type="match status" value="1"/>
</dbReference>
<dbReference type="SMART" id="SM00354">
    <property type="entry name" value="HTH_LACI"/>
    <property type="match status" value="1"/>
</dbReference>
<evidence type="ECO:0000256" key="2">
    <source>
        <dbReference type="ARBA" id="ARBA00023125"/>
    </source>
</evidence>
<dbReference type="Pfam" id="PF13377">
    <property type="entry name" value="Peripla_BP_3"/>
    <property type="match status" value="1"/>
</dbReference>
<dbReference type="AlphaFoldDB" id="A0A0M2NCR6"/>
<dbReference type="STRING" id="270498.CHK_2377"/>
<dbReference type="InterPro" id="IPR000843">
    <property type="entry name" value="HTH_LacI"/>
</dbReference>
<dbReference type="Pfam" id="PF00356">
    <property type="entry name" value="LacI"/>
    <property type="match status" value="1"/>
</dbReference>
<dbReference type="CDD" id="cd06267">
    <property type="entry name" value="PBP1_LacI_sugar_binding-like"/>
    <property type="match status" value="1"/>
</dbReference>
<dbReference type="InterPro" id="IPR028082">
    <property type="entry name" value="Peripla_BP_I"/>
</dbReference>
<name>A0A0M2NCR6_9FIRM</name>
<keyword evidence="6" id="KW-1185">Reference proteome</keyword>
<keyword evidence="3" id="KW-0804">Transcription</keyword>
<dbReference type="PANTHER" id="PTHR30146:SF109">
    <property type="entry name" value="HTH-TYPE TRANSCRIPTIONAL REGULATOR GALS"/>
    <property type="match status" value="1"/>
</dbReference>
<evidence type="ECO:0000313" key="6">
    <source>
        <dbReference type="Proteomes" id="UP000034076"/>
    </source>
</evidence>
<dbReference type="Proteomes" id="UP000034076">
    <property type="component" value="Unassembled WGS sequence"/>
</dbReference>
<dbReference type="GO" id="GO:0003700">
    <property type="term" value="F:DNA-binding transcription factor activity"/>
    <property type="evidence" value="ECO:0007669"/>
    <property type="project" value="TreeGrafter"/>
</dbReference>
<dbReference type="SUPFAM" id="SSF53822">
    <property type="entry name" value="Periplasmic binding protein-like I"/>
    <property type="match status" value="1"/>
</dbReference>
<sequence length="340" mass="38044">MEEGNLAGKKPVTLKTIGEKLNISATAVSKALRGDRSISEETTRKVKKLVEELNYRPNSIAKSLRTNETKTLGLVISDSTLSLFAPVIEGVEKVASEKGYSIILADAHSNVEKEKEAVRTLVSHRIDGFMLATSMLTGEEHKSFLDSFGIPYLFLLRKCEYESGNYVINDNVYGTCQMINHLIKTNSKRIHFINIAKSITTAAERERGYREALEANGIAFDKSIVYNVNPSFDEGYHQMSHILDAGEPVETVFCGCDMIAVGAMNSIIEKGYRIPEDIRLASYDDIEFAKYLRVPLTTVRQPKYRIGELGAQMLIEMITKDKDLHIDVVLKPELVLREST</sequence>
<dbReference type="InterPro" id="IPR010982">
    <property type="entry name" value="Lambda_DNA-bd_dom_sf"/>
</dbReference>
<protein>
    <submittedName>
        <fullName evidence="5">Ribose operon repressor</fullName>
    </submittedName>
</protein>
<proteinExistence type="predicted"/>
<dbReference type="InterPro" id="IPR046335">
    <property type="entry name" value="LacI/GalR-like_sensor"/>
</dbReference>
<dbReference type="PANTHER" id="PTHR30146">
    <property type="entry name" value="LACI-RELATED TRANSCRIPTIONAL REPRESSOR"/>
    <property type="match status" value="1"/>
</dbReference>
<gene>
    <name evidence="5" type="ORF">CHK_2377</name>
</gene>
<dbReference type="Gene3D" id="1.10.260.40">
    <property type="entry name" value="lambda repressor-like DNA-binding domains"/>
    <property type="match status" value="1"/>
</dbReference>
<reference evidence="5 6" key="1">
    <citation type="submission" date="2015-04" db="EMBL/GenBank/DDBJ databases">
        <title>Draft genome sequence of bacteremic isolate Catabacter hongkongensis type strain HKU16T.</title>
        <authorList>
            <person name="Lau S.K."/>
            <person name="Teng J.L."/>
            <person name="Huang Y."/>
            <person name="Curreem S.O."/>
            <person name="Tsui S.K."/>
            <person name="Woo P.C."/>
        </authorList>
    </citation>
    <scope>NUCLEOTIDE SEQUENCE [LARGE SCALE GENOMIC DNA]</scope>
    <source>
        <strain evidence="5 6">HKU16</strain>
    </source>
</reference>
<evidence type="ECO:0000259" key="4">
    <source>
        <dbReference type="PROSITE" id="PS50932"/>
    </source>
</evidence>
<dbReference type="PROSITE" id="PS50932">
    <property type="entry name" value="HTH_LACI_2"/>
    <property type="match status" value="1"/>
</dbReference>
<dbReference type="EMBL" id="LAYJ01000112">
    <property type="protein sequence ID" value="KKI50314.1"/>
    <property type="molecule type" value="Genomic_DNA"/>
</dbReference>
<evidence type="ECO:0000256" key="1">
    <source>
        <dbReference type="ARBA" id="ARBA00023015"/>
    </source>
</evidence>
<comment type="caution">
    <text evidence="5">The sequence shown here is derived from an EMBL/GenBank/DDBJ whole genome shotgun (WGS) entry which is preliminary data.</text>
</comment>
<dbReference type="RefSeq" id="WP_046444173.1">
    <property type="nucleotide sequence ID" value="NZ_JAXDTA010000053.1"/>
</dbReference>
<keyword evidence="1" id="KW-0805">Transcription regulation</keyword>
<keyword evidence="2" id="KW-0238">DNA-binding</keyword>
<dbReference type="GO" id="GO:0000976">
    <property type="term" value="F:transcription cis-regulatory region binding"/>
    <property type="evidence" value="ECO:0007669"/>
    <property type="project" value="TreeGrafter"/>
</dbReference>
<evidence type="ECO:0000256" key="3">
    <source>
        <dbReference type="ARBA" id="ARBA00023163"/>
    </source>
</evidence>
<feature type="domain" description="HTH lacI-type" evidence="4">
    <location>
        <begin position="12"/>
        <end position="66"/>
    </location>
</feature>
<evidence type="ECO:0000313" key="5">
    <source>
        <dbReference type="EMBL" id="KKI50314.1"/>
    </source>
</evidence>